<dbReference type="AlphaFoldDB" id="A0A2P6VP49"/>
<feature type="transmembrane region" description="Helical" evidence="6">
    <location>
        <begin position="473"/>
        <end position="491"/>
    </location>
</feature>
<evidence type="ECO:0000256" key="5">
    <source>
        <dbReference type="ARBA" id="ARBA00023136"/>
    </source>
</evidence>
<evidence type="ECO:0000256" key="6">
    <source>
        <dbReference type="RuleBase" id="RU004914"/>
    </source>
</evidence>
<feature type="transmembrane region" description="Helical" evidence="6">
    <location>
        <begin position="435"/>
        <end position="452"/>
    </location>
</feature>
<dbReference type="GO" id="GO:1990961">
    <property type="term" value="P:xenobiotic detoxification by transmembrane export across the plasma membrane"/>
    <property type="evidence" value="ECO:0007669"/>
    <property type="project" value="InterPro"/>
</dbReference>
<dbReference type="PANTHER" id="PTHR11206">
    <property type="entry name" value="MULTIDRUG RESISTANCE PROTEIN"/>
    <property type="match status" value="1"/>
</dbReference>
<organism evidence="7 8">
    <name type="scientific">Micractinium conductrix</name>
    <dbReference type="NCBI Taxonomy" id="554055"/>
    <lineage>
        <taxon>Eukaryota</taxon>
        <taxon>Viridiplantae</taxon>
        <taxon>Chlorophyta</taxon>
        <taxon>core chlorophytes</taxon>
        <taxon>Trebouxiophyceae</taxon>
        <taxon>Chlorellales</taxon>
        <taxon>Chlorellaceae</taxon>
        <taxon>Chlorella clade</taxon>
        <taxon>Micractinium</taxon>
    </lineage>
</organism>
<proteinExistence type="inferred from homology"/>
<dbReference type="GO" id="GO:0016020">
    <property type="term" value="C:membrane"/>
    <property type="evidence" value="ECO:0007669"/>
    <property type="project" value="UniProtKB-SubCell"/>
</dbReference>
<keyword evidence="4 6" id="KW-1133">Transmembrane helix</keyword>
<evidence type="ECO:0000256" key="3">
    <source>
        <dbReference type="ARBA" id="ARBA00022692"/>
    </source>
</evidence>
<dbReference type="InterPro" id="IPR045069">
    <property type="entry name" value="MATE_euk"/>
</dbReference>
<dbReference type="NCBIfam" id="TIGR00797">
    <property type="entry name" value="matE"/>
    <property type="match status" value="1"/>
</dbReference>
<comment type="subcellular location">
    <subcellularLocation>
        <location evidence="1">Membrane</location>
        <topology evidence="1">Multi-pass membrane protein</topology>
    </subcellularLocation>
</comment>
<dbReference type="Proteomes" id="UP000239649">
    <property type="component" value="Unassembled WGS sequence"/>
</dbReference>
<keyword evidence="3 6" id="KW-0812">Transmembrane</keyword>
<accession>A0A2P6VP49</accession>
<protein>
    <recommendedName>
        <fullName evidence="6">Protein DETOXIFICATION</fullName>
    </recommendedName>
    <alternativeName>
        <fullName evidence="6">Multidrug and toxic compound extrusion protein</fullName>
    </alternativeName>
</protein>
<evidence type="ECO:0000256" key="1">
    <source>
        <dbReference type="ARBA" id="ARBA00004141"/>
    </source>
</evidence>
<dbReference type="GO" id="GO:0042910">
    <property type="term" value="F:xenobiotic transmembrane transporter activity"/>
    <property type="evidence" value="ECO:0007669"/>
    <property type="project" value="InterPro"/>
</dbReference>
<evidence type="ECO:0000313" key="7">
    <source>
        <dbReference type="EMBL" id="PSC75850.1"/>
    </source>
</evidence>
<feature type="transmembrane region" description="Helical" evidence="6">
    <location>
        <begin position="503"/>
        <end position="524"/>
    </location>
</feature>
<feature type="transmembrane region" description="Helical" evidence="6">
    <location>
        <begin position="129"/>
        <end position="150"/>
    </location>
</feature>
<feature type="transmembrane region" description="Helical" evidence="6">
    <location>
        <begin position="238"/>
        <end position="260"/>
    </location>
</feature>
<dbReference type="CDD" id="cd13132">
    <property type="entry name" value="MATE_eukaryotic"/>
    <property type="match status" value="1"/>
</dbReference>
<dbReference type="EMBL" id="LHPF02000002">
    <property type="protein sequence ID" value="PSC75850.1"/>
    <property type="molecule type" value="Genomic_DNA"/>
</dbReference>
<feature type="transmembrane region" description="Helical" evidence="6">
    <location>
        <begin position="170"/>
        <end position="192"/>
    </location>
</feature>
<feature type="transmembrane region" description="Helical" evidence="6">
    <location>
        <begin position="354"/>
        <end position="379"/>
    </location>
</feature>
<dbReference type="STRING" id="554055.A0A2P6VP49"/>
<dbReference type="Pfam" id="PF01554">
    <property type="entry name" value="MatE"/>
    <property type="match status" value="2"/>
</dbReference>
<name>A0A2P6VP49_9CHLO</name>
<evidence type="ECO:0000313" key="8">
    <source>
        <dbReference type="Proteomes" id="UP000239649"/>
    </source>
</evidence>
<keyword evidence="8" id="KW-1185">Reference proteome</keyword>
<dbReference type="OrthoDB" id="2126698at2759"/>
<feature type="transmembrane region" description="Helical" evidence="6">
    <location>
        <begin position="93"/>
        <end position="117"/>
    </location>
</feature>
<feature type="transmembrane region" description="Helical" evidence="6">
    <location>
        <begin position="272"/>
        <end position="292"/>
    </location>
</feature>
<gene>
    <name evidence="7" type="ORF">C2E20_1677</name>
</gene>
<evidence type="ECO:0000256" key="2">
    <source>
        <dbReference type="ARBA" id="ARBA00010199"/>
    </source>
</evidence>
<feature type="transmembrane region" description="Helical" evidence="6">
    <location>
        <begin position="324"/>
        <end position="348"/>
    </location>
</feature>
<feature type="transmembrane region" description="Helical" evidence="6">
    <location>
        <begin position="400"/>
        <end position="420"/>
    </location>
</feature>
<dbReference type="GO" id="GO:0015297">
    <property type="term" value="F:antiporter activity"/>
    <property type="evidence" value="ECO:0007669"/>
    <property type="project" value="InterPro"/>
</dbReference>
<evidence type="ECO:0000256" key="4">
    <source>
        <dbReference type="ARBA" id="ARBA00022989"/>
    </source>
</evidence>
<comment type="caution">
    <text evidence="7">The sequence shown here is derived from an EMBL/GenBank/DDBJ whole genome shotgun (WGS) entry which is preliminary data.</text>
</comment>
<dbReference type="InterPro" id="IPR002528">
    <property type="entry name" value="MATE_fam"/>
</dbReference>
<keyword evidence="5 6" id="KW-0472">Membrane</keyword>
<comment type="similarity">
    <text evidence="2 6">Belongs to the multi antimicrobial extrusion (MATE) (TC 2.A.66.1) family.</text>
</comment>
<sequence>MKEPRSAGVSFAPLQVAGAAPRFALDDDEEQLVSAEESRLLFDDSTPHGDGDGGVADGGAAKRARLARSVSTFTLKMEEQESWAAYRHEAGRIAALALPLTISQFFTYSLSLIALLFAGRLTEGELAAAVLATSLMSVTGFSFVLGLLGALDTLCGQAWGAKNYKALGVYLQRAVITTLLISALICVLWFNIEGLVLALGQEPVIAAGAARFLRLATPALLLAGVFECLKRYLMAQGVVTPVTAVSCAAVAAAPPLNWLFIFKLHGGLDGAAFAMVATWALMLCMLGAFVAWHERRRAGTPMQTWHGWSRDCLNLRALWAYTKLAVPSSAMTCLEWWAYEFCIFMAGWLPNPTLHVAAMGIMLQVSGFCYMLPVGLSCATSVRVSNALGAGLPHGARRSAYVATAITALTQASLATALVLGRNVWAAVFTSQPEVIAACAAAFPIMSASMFGDGMNATIGGVLRAAGRQALGAALNLGSYWGVGLPTAYLLAVKAGLELRGLWGGLVTCTTLQGCICLGVLFTFKWEREAARAADLVETTVGAGGRSDAGGGQPLCEDSAAKLHCGSRPSSSDAELPA</sequence>
<reference evidence="7 8" key="1">
    <citation type="journal article" date="2018" name="Plant J.">
        <title>Genome sequences of Chlorella sorokiniana UTEX 1602 and Micractinium conductrix SAG 241.80: implications to maltose excretion by a green alga.</title>
        <authorList>
            <person name="Arriola M.B."/>
            <person name="Velmurugan N."/>
            <person name="Zhang Y."/>
            <person name="Plunkett M.H."/>
            <person name="Hondzo H."/>
            <person name="Barney B.M."/>
        </authorList>
    </citation>
    <scope>NUCLEOTIDE SEQUENCE [LARGE SCALE GENOMIC DNA]</scope>
    <source>
        <strain evidence="7 8">SAG 241.80</strain>
    </source>
</reference>
<feature type="transmembrane region" description="Helical" evidence="6">
    <location>
        <begin position="204"/>
        <end position="226"/>
    </location>
</feature>